<dbReference type="AlphaFoldDB" id="A0A5D0G8M4"/>
<dbReference type="Proteomes" id="UP000324550">
    <property type="component" value="Unassembled WGS sequence"/>
</dbReference>
<organism evidence="2 3">
    <name type="scientific">Formosa maritima</name>
    <dbReference type="NCBI Taxonomy" id="2592046"/>
    <lineage>
        <taxon>Bacteria</taxon>
        <taxon>Pseudomonadati</taxon>
        <taxon>Bacteroidota</taxon>
        <taxon>Flavobacteriia</taxon>
        <taxon>Flavobacteriales</taxon>
        <taxon>Flavobacteriaceae</taxon>
        <taxon>Formosa</taxon>
    </lineage>
</organism>
<accession>A0A5D0G8M4</accession>
<evidence type="ECO:0000313" key="2">
    <source>
        <dbReference type="EMBL" id="TYA55288.1"/>
    </source>
</evidence>
<feature type="transmembrane region" description="Helical" evidence="1">
    <location>
        <begin position="38"/>
        <end position="59"/>
    </location>
</feature>
<keyword evidence="1" id="KW-0472">Membrane</keyword>
<dbReference type="RefSeq" id="WP_148454956.1">
    <property type="nucleotide sequence ID" value="NZ_VSFC01000039.1"/>
</dbReference>
<reference evidence="2 3" key="1">
    <citation type="submission" date="2019-08" db="EMBL/GenBank/DDBJ databases">
        <title>Formosa sediminis sp. nov., isolated from marine sediment.</title>
        <authorList>
            <person name="Cao W.R."/>
        </authorList>
    </citation>
    <scope>NUCLEOTIDE SEQUENCE [LARGE SCALE GENOMIC DNA]</scope>
    <source>
        <strain evidence="2 3">1494</strain>
    </source>
</reference>
<proteinExistence type="predicted"/>
<evidence type="ECO:0000313" key="3">
    <source>
        <dbReference type="Proteomes" id="UP000324550"/>
    </source>
</evidence>
<feature type="transmembrane region" description="Helical" evidence="1">
    <location>
        <begin position="107"/>
        <end position="123"/>
    </location>
</feature>
<name>A0A5D0G8M4_9FLAO</name>
<gene>
    <name evidence="2" type="ORF">FVF61_07540</name>
</gene>
<feature type="transmembrane region" description="Helical" evidence="1">
    <location>
        <begin position="66"/>
        <end position="87"/>
    </location>
</feature>
<comment type="caution">
    <text evidence="2">The sequence shown here is derived from an EMBL/GenBank/DDBJ whole genome shotgun (WGS) entry which is preliminary data.</text>
</comment>
<keyword evidence="1" id="KW-0812">Transmembrane</keyword>
<protein>
    <submittedName>
        <fullName evidence="2">Uncharacterized protein</fullName>
    </submittedName>
</protein>
<sequence length="127" mass="14832">MWKYVLAWIPMVFIAIANGLFRESFLTNKFTDLQAHQLSTGSALLLFGIYIWFLMLLVTPVNARQAFLIGLLWLGLTIAFEFVFGHYVAGHSWSKLFHDYNLLEGRIWLLVLIWISLAPYIFYKLQN</sequence>
<dbReference type="OrthoDB" id="5194395at2"/>
<keyword evidence="1" id="KW-1133">Transmembrane helix</keyword>
<evidence type="ECO:0000256" key="1">
    <source>
        <dbReference type="SAM" id="Phobius"/>
    </source>
</evidence>
<keyword evidence="3" id="KW-1185">Reference proteome</keyword>
<dbReference type="EMBL" id="VSFC01000039">
    <property type="protein sequence ID" value="TYA55288.1"/>
    <property type="molecule type" value="Genomic_DNA"/>
</dbReference>